<feature type="signal peptide" evidence="1">
    <location>
        <begin position="1"/>
        <end position="19"/>
    </location>
</feature>
<dbReference type="AlphaFoldDB" id="A0A1K2IXZ5"/>
<evidence type="ECO:0000313" key="2">
    <source>
        <dbReference type="EMBL" id="SFZ97056.1"/>
    </source>
</evidence>
<reference evidence="3" key="1">
    <citation type="submission" date="2016-10" db="EMBL/GenBank/DDBJ databases">
        <authorList>
            <person name="Varghese N."/>
            <person name="Submissions S."/>
        </authorList>
    </citation>
    <scope>NUCLEOTIDE SEQUENCE [LARGE SCALE GENOMIC DNA]</scope>
    <source>
        <strain evidence="3">SUR2</strain>
    </source>
</reference>
<evidence type="ECO:0000256" key="1">
    <source>
        <dbReference type="SAM" id="SignalP"/>
    </source>
</evidence>
<dbReference type="Proteomes" id="UP000182034">
    <property type="component" value="Unassembled WGS sequence"/>
</dbReference>
<accession>A0A1K2IXZ5</accession>
<evidence type="ECO:0000313" key="3">
    <source>
        <dbReference type="Proteomes" id="UP000182034"/>
    </source>
</evidence>
<keyword evidence="3" id="KW-1185">Reference proteome</keyword>
<keyword evidence="1" id="KW-0732">Signal</keyword>
<feature type="non-terminal residue" evidence="2">
    <location>
        <position position="54"/>
    </location>
</feature>
<organism evidence="2 3">
    <name type="scientific">Chryseobacterium limigenitum</name>
    <dbReference type="NCBI Taxonomy" id="1612149"/>
    <lineage>
        <taxon>Bacteria</taxon>
        <taxon>Pseudomonadati</taxon>
        <taxon>Bacteroidota</taxon>
        <taxon>Flavobacteriia</taxon>
        <taxon>Flavobacteriales</taxon>
        <taxon>Weeksellaceae</taxon>
        <taxon>Chryseobacterium group</taxon>
        <taxon>Chryseobacterium</taxon>
    </lineage>
</organism>
<proteinExistence type="predicted"/>
<feature type="chain" id="PRO_5012498791" evidence="1">
    <location>
        <begin position="20"/>
        <end position="54"/>
    </location>
</feature>
<name>A0A1K2IXZ5_9FLAO</name>
<sequence length="54" mass="5691">MKKIFVLLGILSLASLYRAQVGVNTENPAATFDVVAKTTGTATTTPEGLITPRL</sequence>
<gene>
    <name evidence="2" type="ORF">SAMN05216324_1371</name>
</gene>
<protein>
    <submittedName>
        <fullName evidence="2">Uncharacterized protein</fullName>
    </submittedName>
</protein>
<dbReference type="EMBL" id="FPKW01000037">
    <property type="protein sequence ID" value="SFZ97056.1"/>
    <property type="molecule type" value="Genomic_DNA"/>
</dbReference>